<dbReference type="EMBL" id="QLTT01000010">
    <property type="protein sequence ID" value="RAS61282.1"/>
    <property type="molecule type" value="Genomic_DNA"/>
</dbReference>
<reference evidence="1 2" key="1">
    <citation type="submission" date="2018-06" db="EMBL/GenBank/DDBJ databases">
        <title>Genomic Encyclopedia of Type Strains, Phase IV (KMG-IV): sequencing the most valuable type-strain genomes for metagenomic binning, comparative biology and taxonomic classification.</title>
        <authorList>
            <person name="Goeker M."/>
        </authorList>
    </citation>
    <scope>NUCLEOTIDE SEQUENCE [LARGE SCALE GENOMIC DNA]</scope>
    <source>
        <strain evidence="1 2">DSM 45479</strain>
    </source>
</reference>
<accession>A0ABX9E2S9</accession>
<dbReference type="RefSeq" id="WP_112230387.1">
    <property type="nucleotide sequence ID" value="NZ_QLTT01000010.1"/>
</dbReference>
<dbReference type="Proteomes" id="UP000248714">
    <property type="component" value="Unassembled WGS sequence"/>
</dbReference>
<comment type="caution">
    <text evidence="1">The sequence shown here is derived from an EMBL/GenBank/DDBJ whole genome shotgun (WGS) entry which is preliminary data.</text>
</comment>
<evidence type="ECO:0000313" key="2">
    <source>
        <dbReference type="Proteomes" id="UP000248714"/>
    </source>
</evidence>
<name>A0ABX9E2S9_9PSEU</name>
<proteinExistence type="predicted"/>
<organism evidence="1 2">
    <name type="scientific">Lentzea atacamensis</name>
    <dbReference type="NCBI Taxonomy" id="531938"/>
    <lineage>
        <taxon>Bacteria</taxon>
        <taxon>Bacillati</taxon>
        <taxon>Actinomycetota</taxon>
        <taxon>Actinomycetes</taxon>
        <taxon>Pseudonocardiales</taxon>
        <taxon>Pseudonocardiaceae</taxon>
        <taxon>Lentzea</taxon>
    </lineage>
</organism>
<gene>
    <name evidence="1" type="ORF">C8D87_110230</name>
</gene>
<evidence type="ECO:0000313" key="1">
    <source>
        <dbReference type="EMBL" id="RAS61282.1"/>
    </source>
</evidence>
<keyword evidence="2" id="KW-1185">Reference proteome</keyword>
<sequence>MTERLLESLTPSRRDEVLTAVAAVESARFPVQAKDFRALLDPQLRHVVEQVLAAGGRSLVETLGGFLSGYDDGVREQLIRLGIGQLPADQRAVLAMVLLFCVAIPRAEGYVTAESMWTGKHPVAPSLLETGKVRPGTVRAAIRELRARDLVRGVSGGIVPGPQFQRLTSAATTILFEELILLAEPHGDLALSIRRLRAAKTPNPEGDH</sequence>
<protein>
    <submittedName>
        <fullName evidence="1">Uncharacterized protein</fullName>
    </submittedName>
</protein>